<dbReference type="PANTHER" id="PTHR43585">
    <property type="entry name" value="FUMIPYRROLE BIOSYNTHESIS PROTEIN C"/>
    <property type="match status" value="1"/>
</dbReference>
<dbReference type="InterPro" id="IPR052032">
    <property type="entry name" value="ATP-dep_AA_Ligase"/>
</dbReference>
<dbReference type="InterPro" id="IPR011761">
    <property type="entry name" value="ATP-grasp"/>
</dbReference>
<keyword evidence="3 4" id="KW-0067">ATP-binding</keyword>
<evidence type="ECO:0000256" key="1">
    <source>
        <dbReference type="ARBA" id="ARBA00022598"/>
    </source>
</evidence>
<dbReference type="Gene3D" id="3.30.470.20">
    <property type="entry name" value="ATP-grasp fold, B domain"/>
    <property type="match status" value="1"/>
</dbReference>
<evidence type="ECO:0000313" key="6">
    <source>
        <dbReference type="EMBL" id="CAJ1964582.1"/>
    </source>
</evidence>
<dbReference type="GO" id="GO:0046872">
    <property type="term" value="F:metal ion binding"/>
    <property type="evidence" value="ECO:0007669"/>
    <property type="project" value="InterPro"/>
</dbReference>
<dbReference type="AlphaFoldDB" id="A0AAD2G6D4"/>
<evidence type="ECO:0000256" key="2">
    <source>
        <dbReference type="ARBA" id="ARBA00022741"/>
    </source>
</evidence>
<evidence type="ECO:0000259" key="5">
    <source>
        <dbReference type="PROSITE" id="PS50975"/>
    </source>
</evidence>
<comment type="caution">
    <text evidence="6">The sequence shown here is derived from an EMBL/GenBank/DDBJ whole genome shotgun (WGS) entry which is preliminary data.</text>
</comment>
<keyword evidence="1" id="KW-0436">Ligase</keyword>
<dbReference type="GO" id="GO:0016874">
    <property type="term" value="F:ligase activity"/>
    <property type="evidence" value="ECO:0007669"/>
    <property type="project" value="UniProtKB-KW"/>
</dbReference>
<dbReference type="EMBL" id="CAKOGP040002191">
    <property type="protein sequence ID" value="CAJ1964582.1"/>
    <property type="molecule type" value="Genomic_DNA"/>
</dbReference>
<dbReference type="PROSITE" id="PS50975">
    <property type="entry name" value="ATP_GRASP"/>
    <property type="match status" value="1"/>
</dbReference>
<dbReference type="Proteomes" id="UP001295423">
    <property type="component" value="Unassembled WGS sequence"/>
</dbReference>
<reference evidence="6" key="1">
    <citation type="submission" date="2023-08" db="EMBL/GenBank/DDBJ databases">
        <authorList>
            <person name="Audoor S."/>
            <person name="Bilcke G."/>
        </authorList>
    </citation>
    <scope>NUCLEOTIDE SEQUENCE</scope>
</reference>
<protein>
    <recommendedName>
        <fullName evidence="5">ATP-grasp domain-containing protein</fullName>
    </recommendedName>
</protein>
<feature type="domain" description="ATP-grasp" evidence="5">
    <location>
        <begin position="171"/>
        <end position="381"/>
    </location>
</feature>
<keyword evidence="7" id="KW-1185">Reference proteome</keyword>
<accession>A0AAD2G6D4</accession>
<name>A0AAD2G6D4_9STRA</name>
<dbReference type="SUPFAM" id="SSF56059">
    <property type="entry name" value="Glutathione synthetase ATP-binding domain-like"/>
    <property type="match status" value="1"/>
</dbReference>
<evidence type="ECO:0000256" key="3">
    <source>
        <dbReference type="ARBA" id="ARBA00022840"/>
    </source>
</evidence>
<evidence type="ECO:0000256" key="4">
    <source>
        <dbReference type="PROSITE-ProRule" id="PRU00409"/>
    </source>
</evidence>
<evidence type="ECO:0000313" key="7">
    <source>
        <dbReference type="Proteomes" id="UP001295423"/>
    </source>
</evidence>
<gene>
    <name evidence="6" type="ORF">CYCCA115_LOCUS20701</name>
</gene>
<proteinExistence type="predicted"/>
<dbReference type="PANTHER" id="PTHR43585:SF2">
    <property type="entry name" value="ATP-GRASP ENZYME FSQD"/>
    <property type="match status" value="1"/>
</dbReference>
<keyword evidence="2 4" id="KW-0547">Nucleotide-binding</keyword>
<dbReference type="GO" id="GO:0005524">
    <property type="term" value="F:ATP binding"/>
    <property type="evidence" value="ECO:0007669"/>
    <property type="project" value="UniProtKB-UniRule"/>
</dbReference>
<dbReference type="Pfam" id="PF13535">
    <property type="entry name" value="ATP-grasp_4"/>
    <property type="match status" value="1"/>
</dbReference>
<organism evidence="6 7">
    <name type="scientific">Cylindrotheca closterium</name>
    <dbReference type="NCBI Taxonomy" id="2856"/>
    <lineage>
        <taxon>Eukaryota</taxon>
        <taxon>Sar</taxon>
        <taxon>Stramenopiles</taxon>
        <taxon>Ochrophyta</taxon>
        <taxon>Bacillariophyta</taxon>
        <taxon>Bacillariophyceae</taxon>
        <taxon>Bacillariophycidae</taxon>
        <taxon>Bacillariales</taxon>
        <taxon>Bacillariaceae</taxon>
        <taxon>Cylindrotheca</taxon>
    </lineage>
</organism>
<sequence length="489" mass="53778">MAPRPDTFQATTTDGAVPMRMGMIDLEFPSPSTSVLTSSPLQQVVVLVDPMSTGVILQDKVFESGIYSVVIVWSDRSQPAAREKHFKNSGRPREDFLGVITHEDGALEDTLLAILAATTNMTVAAVMCGSEFGVLLEDQIADGLNLKLGTTHLRGSGIPILNTKVDKHLQANTIRESGLDAVREKLALCEADVKAFLDENHEPGTSFVVKPQTGAGSVGVTFCDSPKAVWEAYYKILVGEHKAHCRNKYRHYDQAGVLLQEYLKGTEYIVNSVVCDGRIKTTAMWKYDKRPYNGAAFVCFSKELQVISDPNCEEILEYTEKVLKAVGFQSGAIHAEVMYTARGPVLVELNCRLHGGNGAWVRPAEICMGYDQLSMLMDVYLNGGKLFDCIPSRPMTANSYCQQVKMRSHIEGVLASVIPSQWKRIEALPSYYSHLFGVSKGDNLLKTVDMPSVPGEVTLVHTDKDQLAADYEKLNEILAEGIFQVEEAS</sequence>